<dbReference type="PANTHER" id="PTHR43884:SF20">
    <property type="entry name" value="ACYL-COA DEHYDROGENASE FADE28"/>
    <property type="match status" value="1"/>
</dbReference>
<evidence type="ECO:0000313" key="7">
    <source>
        <dbReference type="EMBL" id="CDQ44562.1"/>
    </source>
</evidence>
<sequence length="356" mass="37479">MTISETGHQAESVGTAVDTDLIDMMDAVFAAQRTGHGAPATVGHDAELWSRLDDLGLVRLTGPTEHGGSGAGWAEAAELISAAVRHGVRAPLAEHDLLACWLLEAAGLPCDETLRTVCMLDAAGTATGVPWARAADRIVVVFGDVDGGTEFRLADIDAARFTITPATNMIGEPRDNIATDIGALHADSRTIDKALVDRLRWKSALVRSIQICAALDSALDLTIEHTSSRVQFGRSLSKFQAIQHMVADIAAEAALARAATEAAVNVAITSDWTADNLSFLVAVARSCAGHAASVVVRNAHQAHGAIGTTVEHRLHEFTRAALAWRSEYGSVTYWDQAVTRAAVAAGAAGLWPLIAD</sequence>
<comment type="cofactor">
    <cofactor evidence="1">
        <name>FAD</name>
        <dbReference type="ChEBI" id="CHEBI:57692"/>
    </cofactor>
</comment>
<reference evidence="7" key="1">
    <citation type="submission" date="2014-05" db="EMBL/GenBank/DDBJ databases">
        <authorList>
            <person name="Urmite Genomes"/>
        </authorList>
    </citation>
    <scope>NUCLEOTIDE SEQUENCE</scope>
    <source>
        <strain evidence="7">DSM 44074</strain>
    </source>
</reference>
<protein>
    <submittedName>
        <fullName evidence="7">Acyl-CoA dehydrogenase domain-containing protein</fullName>
    </submittedName>
</protein>
<dbReference type="EMBL" id="LK021338">
    <property type="protein sequence ID" value="CDQ44562.1"/>
    <property type="molecule type" value="Genomic_DNA"/>
</dbReference>
<dbReference type="Gene3D" id="1.10.540.10">
    <property type="entry name" value="Acyl-CoA dehydrogenase/oxidase, N-terminal domain"/>
    <property type="match status" value="1"/>
</dbReference>
<dbReference type="Gene3D" id="1.20.140.10">
    <property type="entry name" value="Butyryl-CoA Dehydrogenase, subunit A, domain 3"/>
    <property type="match status" value="1"/>
</dbReference>
<comment type="similarity">
    <text evidence="2">Belongs to the acyl-CoA dehydrogenase family.</text>
</comment>
<dbReference type="InterPro" id="IPR009075">
    <property type="entry name" value="AcylCo_DH/oxidase_C"/>
</dbReference>
<proteinExistence type="inferred from homology"/>
<dbReference type="SUPFAM" id="SSF47203">
    <property type="entry name" value="Acyl-CoA dehydrogenase C-terminal domain-like"/>
    <property type="match status" value="1"/>
</dbReference>
<dbReference type="GO" id="GO:0050660">
    <property type="term" value="F:flavin adenine dinucleotide binding"/>
    <property type="evidence" value="ECO:0007669"/>
    <property type="project" value="InterPro"/>
</dbReference>
<dbReference type="PANTHER" id="PTHR43884">
    <property type="entry name" value="ACYL-COA DEHYDROGENASE"/>
    <property type="match status" value="1"/>
</dbReference>
<organism evidence="7 8">
    <name type="scientific">Mycolicibacterium neoaurum</name>
    <name type="common">Mycobacterium neoaurum</name>
    <dbReference type="NCBI Taxonomy" id="1795"/>
    <lineage>
        <taxon>Bacteria</taxon>
        <taxon>Bacillati</taxon>
        <taxon>Actinomycetota</taxon>
        <taxon>Actinomycetes</taxon>
        <taxon>Mycobacteriales</taxon>
        <taxon>Mycobacteriaceae</taxon>
        <taxon>Mycolicibacterium</taxon>
    </lineage>
</organism>
<evidence type="ECO:0000256" key="2">
    <source>
        <dbReference type="ARBA" id="ARBA00009347"/>
    </source>
</evidence>
<keyword evidence="4" id="KW-0274">FAD</keyword>
<dbReference type="GO" id="GO:0003995">
    <property type="term" value="F:acyl-CoA dehydrogenase activity"/>
    <property type="evidence" value="ECO:0007669"/>
    <property type="project" value="TreeGrafter"/>
</dbReference>
<keyword evidence="3" id="KW-0285">Flavoprotein</keyword>
<name>A0AAV2WK63_MYCNE</name>
<keyword evidence="5" id="KW-0560">Oxidoreductase</keyword>
<evidence type="ECO:0000256" key="3">
    <source>
        <dbReference type="ARBA" id="ARBA00022630"/>
    </source>
</evidence>
<evidence type="ECO:0000259" key="6">
    <source>
        <dbReference type="Pfam" id="PF00441"/>
    </source>
</evidence>
<dbReference type="Proteomes" id="UP000028864">
    <property type="component" value="Unassembled WGS sequence"/>
</dbReference>
<evidence type="ECO:0000313" key="8">
    <source>
        <dbReference type="Proteomes" id="UP000028864"/>
    </source>
</evidence>
<dbReference type="InterPro" id="IPR037069">
    <property type="entry name" value="AcylCoA_DH/ox_N_sf"/>
</dbReference>
<dbReference type="AlphaFoldDB" id="A0AAV2WK63"/>
<evidence type="ECO:0000256" key="5">
    <source>
        <dbReference type="ARBA" id="ARBA00023002"/>
    </source>
</evidence>
<dbReference type="RefSeq" id="WP_030137227.1">
    <property type="nucleotide sequence ID" value="NZ_LK021338.1"/>
</dbReference>
<dbReference type="InterPro" id="IPR009100">
    <property type="entry name" value="AcylCoA_DH/oxidase_NM_dom_sf"/>
</dbReference>
<dbReference type="SUPFAM" id="SSF56645">
    <property type="entry name" value="Acyl-CoA dehydrogenase NM domain-like"/>
    <property type="match status" value="1"/>
</dbReference>
<dbReference type="InterPro" id="IPR036250">
    <property type="entry name" value="AcylCo_DH-like_C"/>
</dbReference>
<evidence type="ECO:0000256" key="1">
    <source>
        <dbReference type="ARBA" id="ARBA00001974"/>
    </source>
</evidence>
<gene>
    <name evidence="7" type="ORF">BN1047_02442</name>
</gene>
<dbReference type="Pfam" id="PF00441">
    <property type="entry name" value="Acyl-CoA_dh_1"/>
    <property type="match status" value="1"/>
</dbReference>
<evidence type="ECO:0000256" key="4">
    <source>
        <dbReference type="ARBA" id="ARBA00022827"/>
    </source>
</evidence>
<accession>A0AAV2WK63</accession>
<feature type="domain" description="Acyl-CoA dehydrogenase/oxidase C-terminal" evidence="6">
    <location>
        <begin position="209"/>
        <end position="325"/>
    </location>
</feature>
<reference evidence="7" key="2">
    <citation type="submission" date="2015-09" db="EMBL/GenBank/DDBJ databases">
        <title>Draft genome sequence of Mycobacterium neoaurum DSM 44074.</title>
        <authorList>
            <person name="Croce O."/>
            <person name="Robert C."/>
            <person name="Raoult D."/>
            <person name="Drancourt M."/>
        </authorList>
    </citation>
    <scope>NUCLEOTIDE SEQUENCE</scope>
    <source>
        <strain evidence="7">DSM 44074</strain>
    </source>
</reference>